<dbReference type="Proteomes" id="UP000069549">
    <property type="component" value="Chromosome 10"/>
</dbReference>
<dbReference type="EMBL" id="LT608274">
    <property type="protein sequence ID" value="SCM18055.1"/>
    <property type="molecule type" value="Genomic_DNA"/>
</dbReference>
<dbReference type="EMBL" id="LT160030">
    <property type="protein sequence ID" value="CXI56857.1"/>
    <property type="molecule type" value="Genomic_DNA"/>
</dbReference>
<dbReference type="Proteomes" id="UP000219974">
    <property type="component" value="Chromosome 10"/>
</dbReference>
<dbReference type="Proteomes" id="UP000516480">
    <property type="component" value="Chromosome 10"/>
</dbReference>
<name>A0A0Y9XEJ8_PLABE</name>
<dbReference type="VEuPathDB" id="PlasmoDB:PBANKA_1038400"/>
<dbReference type="AlphaFoldDB" id="A0A0Y9XEJ8"/>
<dbReference type="OrthoDB" id="392844at2759"/>
<evidence type="ECO:0000313" key="8">
    <source>
        <dbReference type="Proteomes" id="UP000219974"/>
    </source>
</evidence>
<evidence type="ECO:0000313" key="7">
    <source>
        <dbReference type="Proteomes" id="UP000219860"/>
    </source>
</evidence>
<evidence type="ECO:0000313" key="1">
    <source>
        <dbReference type="EMBL" id="CXI56857.1"/>
    </source>
</evidence>
<reference evidence="1 6" key="1">
    <citation type="submission" date="2016-02" db="EMBL/GenBank/DDBJ databases">
        <authorList>
            <consortium name="Pathogen Informatics"/>
        </authorList>
    </citation>
    <scope>NUCLEOTIDE SEQUENCE [LARGE SCALE GENOMIC DNA]</scope>
    <source>
        <strain evidence="1 6">K173</strain>
        <strain evidence="2 10">NK65 ny</strain>
        <strain evidence="5 9">NK65e</strain>
        <strain evidence="3 7">SP11 Antwerpcl1</strain>
        <strain evidence="4 8">SP11 RLL</strain>
    </source>
</reference>
<evidence type="ECO:0000313" key="6">
    <source>
        <dbReference type="Proteomes" id="UP000069549"/>
    </source>
</evidence>
<dbReference type="Proteomes" id="UP000219860">
    <property type="component" value="Chromosome 10"/>
</dbReference>
<organism evidence="1 6">
    <name type="scientific">Plasmodium berghei</name>
    <dbReference type="NCBI Taxonomy" id="5821"/>
    <lineage>
        <taxon>Eukaryota</taxon>
        <taxon>Sar</taxon>
        <taxon>Alveolata</taxon>
        <taxon>Apicomplexa</taxon>
        <taxon>Aconoidasida</taxon>
        <taxon>Haemosporida</taxon>
        <taxon>Plasmodiidae</taxon>
        <taxon>Plasmodium</taxon>
        <taxon>Plasmodium (Vinckeia)</taxon>
    </lineage>
</organism>
<dbReference type="EMBL" id="LT608258">
    <property type="protein sequence ID" value="SCM16259.1"/>
    <property type="molecule type" value="Genomic_DNA"/>
</dbReference>
<dbReference type="EMBL" id="LT608146">
    <property type="protein sequence ID" value="SCL95453.1"/>
    <property type="molecule type" value="Genomic_DNA"/>
</dbReference>
<evidence type="ECO:0000313" key="3">
    <source>
        <dbReference type="EMBL" id="SCM16259.1"/>
    </source>
</evidence>
<proteinExistence type="predicted"/>
<accession>A0A0Y9XEJ8</accession>
<evidence type="ECO:0000313" key="4">
    <source>
        <dbReference type="EMBL" id="SCM18055.1"/>
    </source>
</evidence>
<gene>
    <name evidence="1" type="primary">Sel1</name>
    <name evidence="1" type="ORF">PBK173_000263500</name>
    <name evidence="5" type="ORF">PBNK65E_000256300</name>
    <name evidence="2" type="ORF">PBNK65NY_000255600</name>
    <name evidence="3" type="ORF">PBSP11A_000255400</name>
    <name evidence="4" type="ORF">PBSP11RLL_000255500</name>
</gene>
<dbReference type="Proteomes" id="UP000220214">
    <property type="component" value="Chromosome 10"/>
</dbReference>
<evidence type="ECO:0000313" key="10">
    <source>
        <dbReference type="Proteomes" id="UP000516480"/>
    </source>
</evidence>
<protein>
    <submittedName>
        <fullName evidence="1">Selenoprotein, putative</fullName>
    </submittedName>
</protein>
<evidence type="ECO:0000313" key="5">
    <source>
        <dbReference type="EMBL" id="SCN26502.1"/>
    </source>
</evidence>
<evidence type="ECO:0000313" key="2">
    <source>
        <dbReference type="EMBL" id="SCL95453.1"/>
    </source>
</evidence>
<sequence length="111" mass="12922">MNNNGEKNDYDSILKNRKLKYENLRRNNSSYNKYIVPIINLFNEILNFLKQLFNILAIFFRTLFGMPTQRSPYNGKGNNGNDDFYKKSKTGNIGRNRIMELKNISACLGST</sequence>
<dbReference type="EMBL" id="LT614636">
    <property type="protein sequence ID" value="SCN26502.1"/>
    <property type="molecule type" value="Genomic_DNA"/>
</dbReference>
<evidence type="ECO:0000313" key="9">
    <source>
        <dbReference type="Proteomes" id="UP000220214"/>
    </source>
</evidence>